<name>A0A564YLP4_HYMDI</name>
<organism evidence="1 2">
    <name type="scientific">Hymenolepis diminuta</name>
    <name type="common">Rat tapeworm</name>
    <dbReference type="NCBI Taxonomy" id="6216"/>
    <lineage>
        <taxon>Eukaryota</taxon>
        <taxon>Metazoa</taxon>
        <taxon>Spiralia</taxon>
        <taxon>Lophotrochozoa</taxon>
        <taxon>Platyhelminthes</taxon>
        <taxon>Cestoda</taxon>
        <taxon>Eucestoda</taxon>
        <taxon>Cyclophyllidea</taxon>
        <taxon>Hymenolepididae</taxon>
        <taxon>Hymenolepis</taxon>
    </lineage>
</organism>
<proteinExistence type="predicted"/>
<dbReference type="EMBL" id="CABIJS010000277">
    <property type="protein sequence ID" value="VUZ48182.1"/>
    <property type="molecule type" value="Genomic_DNA"/>
</dbReference>
<protein>
    <submittedName>
        <fullName evidence="1">Uncharacterized protein</fullName>
    </submittedName>
</protein>
<reference evidence="1 2" key="1">
    <citation type="submission" date="2019-07" db="EMBL/GenBank/DDBJ databases">
        <authorList>
            <person name="Jastrzebski P J."/>
            <person name="Paukszto L."/>
            <person name="Jastrzebski P J."/>
        </authorList>
    </citation>
    <scope>NUCLEOTIDE SEQUENCE [LARGE SCALE GENOMIC DNA]</scope>
    <source>
        <strain evidence="1 2">WMS-il1</strain>
    </source>
</reference>
<sequence>MIVVFKNPIILYYFYEYLLLARKKSQPAFEDLEVLLRSPNKCPTTHELRGTSALFELHSFPSYLRFHTCIPFIN</sequence>
<dbReference type="AlphaFoldDB" id="A0A564YLP4"/>
<gene>
    <name evidence="1" type="ORF">WMSIL1_LOCUS7504</name>
</gene>
<evidence type="ECO:0000313" key="1">
    <source>
        <dbReference type="EMBL" id="VUZ48182.1"/>
    </source>
</evidence>
<dbReference type="Proteomes" id="UP000321570">
    <property type="component" value="Unassembled WGS sequence"/>
</dbReference>
<accession>A0A564YLP4</accession>
<evidence type="ECO:0000313" key="2">
    <source>
        <dbReference type="Proteomes" id="UP000321570"/>
    </source>
</evidence>
<keyword evidence="2" id="KW-1185">Reference proteome</keyword>